<sequence length="81" mass="8653">MLAACWSRTRALFAGPAPAAPTTAPDQAPSVLALPALFAGRADIADFDDCPREKRRTPHAMRADGSRQCFRCGHETPGQDS</sequence>
<keyword evidence="3" id="KW-1185">Reference proteome</keyword>
<reference evidence="2 3" key="1">
    <citation type="submission" date="2024-06" db="EMBL/GenBank/DDBJ databases">
        <title>The Natural Products Discovery Center: Release of the First 8490 Sequenced Strains for Exploring Actinobacteria Biosynthetic Diversity.</title>
        <authorList>
            <person name="Kalkreuter E."/>
            <person name="Kautsar S.A."/>
            <person name="Yang D."/>
            <person name="Bader C.D."/>
            <person name="Teijaro C.N."/>
            <person name="Fluegel L."/>
            <person name="Davis C.M."/>
            <person name="Simpson J.R."/>
            <person name="Lauterbach L."/>
            <person name="Steele A.D."/>
            <person name="Gui C."/>
            <person name="Meng S."/>
            <person name="Li G."/>
            <person name="Viehrig K."/>
            <person name="Ye F."/>
            <person name="Su P."/>
            <person name="Kiefer A.F."/>
            <person name="Nichols A."/>
            <person name="Cepeda A.J."/>
            <person name="Yan W."/>
            <person name="Fan B."/>
            <person name="Jiang Y."/>
            <person name="Adhikari A."/>
            <person name="Zheng C.-J."/>
            <person name="Schuster L."/>
            <person name="Cowan T.M."/>
            <person name="Smanski M.J."/>
            <person name="Chevrette M.G."/>
            <person name="De Carvalho L.P.S."/>
            <person name="Shen B."/>
        </authorList>
    </citation>
    <scope>NUCLEOTIDE SEQUENCE [LARGE SCALE GENOMIC DNA]</scope>
    <source>
        <strain evidence="2 3">NPDC033843</strain>
    </source>
</reference>
<feature type="chain" id="PRO_5046200190" evidence="1">
    <location>
        <begin position="20"/>
        <end position="81"/>
    </location>
</feature>
<name>A0ABV2ZRW1_9ACTN</name>
<feature type="signal peptide" evidence="1">
    <location>
        <begin position="1"/>
        <end position="19"/>
    </location>
</feature>
<dbReference type="RefSeq" id="WP_334580102.1">
    <property type="nucleotide sequence ID" value="NZ_JBEZVE010000019.1"/>
</dbReference>
<evidence type="ECO:0000313" key="2">
    <source>
        <dbReference type="EMBL" id="MEU3785210.1"/>
    </source>
</evidence>
<comment type="caution">
    <text evidence="2">The sequence shown here is derived from an EMBL/GenBank/DDBJ whole genome shotgun (WGS) entry which is preliminary data.</text>
</comment>
<evidence type="ECO:0000313" key="3">
    <source>
        <dbReference type="Proteomes" id="UP001550739"/>
    </source>
</evidence>
<protein>
    <submittedName>
        <fullName evidence="2">Uncharacterized protein</fullName>
    </submittedName>
</protein>
<dbReference type="EMBL" id="JBEZVE010000019">
    <property type="protein sequence ID" value="MEU3785210.1"/>
    <property type="molecule type" value="Genomic_DNA"/>
</dbReference>
<evidence type="ECO:0000256" key="1">
    <source>
        <dbReference type="SAM" id="SignalP"/>
    </source>
</evidence>
<keyword evidence="1" id="KW-0732">Signal</keyword>
<dbReference type="Proteomes" id="UP001550739">
    <property type="component" value="Unassembled WGS sequence"/>
</dbReference>
<organism evidence="2 3">
    <name type="scientific">Streptomyces sp. 900129855</name>
    <dbReference type="NCBI Taxonomy" id="3155129"/>
    <lineage>
        <taxon>Bacteria</taxon>
        <taxon>Bacillati</taxon>
        <taxon>Actinomycetota</taxon>
        <taxon>Actinomycetes</taxon>
        <taxon>Kitasatosporales</taxon>
        <taxon>Streptomycetaceae</taxon>
        <taxon>Streptomyces</taxon>
    </lineage>
</organism>
<accession>A0ABV2ZRW1</accession>
<gene>
    <name evidence="2" type="ORF">AB0E89_32535</name>
</gene>
<proteinExistence type="predicted"/>